<keyword evidence="3 9" id="KW-0347">Helicase</keyword>
<evidence type="ECO:0000256" key="4">
    <source>
        <dbReference type="ARBA" id="ARBA00022840"/>
    </source>
</evidence>
<dbReference type="InterPro" id="IPR000212">
    <property type="entry name" value="DNA_helicase_UvrD/REP"/>
</dbReference>
<evidence type="ECO:0000256" key="8">
    <source>
        <dbReference type="ARBA" id="ARBA00048988"/>
    </source>
</evidence>
<dbReference type="Gene3D" id="3.40.50.300">
    <property type="entry name" value="P-loop containing nucleotide triphosphate hydrolases"/>
    <property type="match status" value="4"/>
</dbReference>
<feature type="compositionally biased region" description="Polar residues" evidence="10">
    <location>
        <begin position="1385"/>
        <end position="1394"/>
    </location>
</feature>
<dbReference type="EC" id="5.6.2.4" evidence="7"/>
<feature type="region of interest" description="Disordered" evidence="10">
    <location>
        <begin position="763"/>
        <end position="787"/>
    </location>
</feature>
<keyword evidence="14" id="KW-1185">Reference proteome</keyword>
<accession>U6KG36</accession>
<evidence type="ECO:0000313" key="13">
    <source>
        <dbReference type="EMBL" id="CDJ37000.1"/>
    </source>
</evidence>
<feature type="region of interest" description="Disordered" evidence="10">
    <location>
        <begin position="1"/>
        <end position="30"/>
    </location>
</feature>
<dbReference type="Pfam" id="PF00580">
    <property type="entry name" value="UvrD-helicase"/>
    <property type="match status" value="1"/>
</dbReference>
<evidence type="ECO:0000259" key="12">
    <source>
        <dbReference type="PROSITE" id="PS51217"/>
    </source>
</evidence>
<keyword evidence="1 9" id="KW-0547">Nucleotide-binding</keyword>
<organism evidence="13 14">
    <name type="scientific">Eimeria tenella</name>
    <name type="common">Coccidian parasite</name>
    <dbReference type="NCBI Taxonomy" id="5802"/>
    <lineage>
        <taxon>Eukaryota</taxon>
        <taxon>Sar</taxon>
        <taxon>Alveolata</taxon>
        <taxon>Apicomplexa</taxon>
        <taxon>Conoidasida</taxon>
        <taxon>Coccidia</taxon>
        <taxon>Eucoccidiorida</taxon>
        <taxon>Eimeriorina</taxon>
        <taxon>Eimeriidae</taxon>
        <taxon>Eimeria</taxon>
    </lineage>
</organism>
<keyword evidence="2 9" id="KW-0378">Hydrolase</keyword>
<dbReference type="Proteomes" id="UP000030747">
    <property type="component" value="Unassembled WGS sequence"/>
</dbReference>
<dbReference type="GO" id="GO:0005524">
    <property type="term" value="F:ATP binding"/>
    <property type="evidence" value="ECO:0007669"/>
    <property type="project" value="UniProtKB-UniRule"/>
</dbReference>
<dbReference type="GO" id="GO:0000725">
    <property type="term" value="P:recombinational repair"/>
    <property type="evidence" value="ECO:0007669"/>
    <property type="project" value="TreeGrafter"/>
</dbReference>
<evidence type="ECO:0000256" key="1">
    <source>
        <dbReference type="ARBA" id="ARBA00022741"/>
    </source>
</evidence>
<protein>
    <recommendedName>
        <fullName evidence="7">DNA 3'-5' helicase</fullName>
        <ecNumber evidence="7">5.6.2.4</ecNumber>
    </recommendedName>
</protein>
<dbReference type="GeneID" id="25250201"/>
<comment type="catalytic activity">
    <reaction evidence="8">
        <text>ATP + H2O = ADP + phosphate + H(+)</text>
        <dbReference type="Rhea" id="RHEA:13065"/>
        <dbReference type="ChEBI" id="CHEBI:15377"/>
        <dbReference type="ChEBI" id="CHEBI:15378"/>
        <dbReference type="ChEBI" id="CHEBI:30616"/>
        <dbReference type="ChEBI" id="CHEBI:43474"/>
        <dbReference type="ChEBI" id="CHEBI:456216"/>
        <dbReference type="EC" id="5.6.2.4"/>
    </reaction>
</comment>
<evidence type="ECO:0000256" key="3">
    <source>
        <dbReference type="ARBA" id="ARBA00022806"/>
    </source>
</evidence>
<evidence type="ECO:0000256" key="7">
    <source>
        <dbReference type="ARBA" id="ARBA00034808"/>
    </source>
</evidence>
<feature type="domain" description="UvrD-like helicase C-terminal" evidence="12">
    <location>
        <begin position="1020"/>
        <end position="1500"/>
    </location>
</feature>
<proteinExistence type="predicted"/>
<dbReference type="RefSeq" id="XP_013227838.1">
    <property type="nucleotide sequence ID" value="XM_013372384.1"/>
</dbReference>
<dbReference type="GO" id="GO:0043138">
    <property type="term" value="F:3'-5' DNA helicase activity"/>
    <property type="evidence" value="ECO:0007669"/>
    <property type="project" value="UniProtKB-EC"/>
</dbReference>
<evidence type="ECO:0000256" key="2">
    <source>
        <dbReference type="ARBA" id="ARBA00022801"/>
    </source>
</evidence>
<feature type="compositionally biased region" description="Low complexity" evidence="10">
    <location>
        <begin position="499"/>
        <end position="512"/>
    </location>
</feature>
<evidence type="ECO:0000256" key="5">
    <source>
        <dbReference type="ARBA" id="ARBA00023235"/>
    </source>
</evidence>
<feature type="domain" description="UvrD-like helicase ATP-binding" evidence="11">
    <location>
        <begin position="611"/>
        <end position="980"/>
    </location>
</feature>
<dbReference type="InterPro" id="IPR014017">
    <property type="entry name" value="DNA_helicase_UvrD-like_C"/>
</dbReference>
<feature type="compositionally biased region" description="Low complexity" evidence="10">
    <location>
        <begin position="363"/>
        <end position="374"/>
    </location>
</feature>
<dbReference type="PROSITE" id="PS51198">
    <property type="entry name" value="UVRD_HELICASE_ATP_BIND"/>
    <property type="match status" value="1"/>
</dbReference>
<feature type="region of interest" description="Disordered" evidence="10">
    <location>
        <begin position="318"/>
        <end position="415"/>
    </location>
</feature>
<evidence type="ECO:0000256" key="10">
    <source>
        <dbReference type="SAM" id="MobiDB-lite"/>
    </source>
</evidence>
<dbReference type="GO" id="GO:0016787">
    <property type="term" value="F:hydrolase activity"/>
    <property type="evidence" value="ECO:0007669"/>
    <property type="project" value="UniProtKB-UniRule"/>
</dbReference>
<sequence length="1651" mass="182371">MDRRKHSEASNPLCGTQKPQLPSVSGPASGQAARWLLGRIKDGSQRALLLQQTPCIAQSLVGAPIPQLERPGGDTFPFGRAAPASCGDRGKGNASQWSRVQQSLSRPPSTQGEDLHSEPHSARIFLRPSEAPPRFVSSSYTQAAASYPQDRLRDPTEASQPATTAVQAQAPSDAVKVPYGSQGGMTLKETRGFRQGGVNGPCQGVALNPPQAAASLSSPSSGYQGLGAIKSHLKKPWESTSSVSKQKETEKLARLVVRTALPSHWQQHQQLHGEQRKHQQEPQPQQRDHEQQQHQQHLHEQQKACELECPYRIQQQAMPYQQQQRQRQHQQHEEEQPIERQGDNLDQHQRGRQHHGNQVRCGQSQQQHHQQQHQQRLHQQRQQHQQQLATQQHQQQQHQQREQQQKQQERQQGERQHLVQCHYALSQGFYVGSRQSADAEQSAAASAFTALTRSSDFSHPPHAALSSSKLYGGSSCLEVYPQIVPVVEPPARATERASLPQEQMLQEQQPTTGNSELSTDLHAMTWQPYSSNRECPLKQSEVFAGGPTATSTANDAIKPRITWLQQQPKEDNAGQSPAAPEVSTAAAIRRSPTSYGSGPQLIPHHGALFGTLSPEQRAVVTAPPQSSVCVLAGPGAGKTTTITARIVRLLLEGYRPLAALTFTKKSATELERRIRGGLEGVLRDRSSSACSSFPSVGDIGETDLFVGTFHSFFMKLLKSHGAQVGVPCTFRVMGQFQQLALLRSLIEREKRAEAQRRGIPGVKAISTTLRSNPGDPHVSSDENECYSDDERDVQESSLQTTDIGGFNSTGKEADELRKRIRCMKFIPELLERERAAGSVLYRLFCEYAKHLREQQPPLLDFADLTVKTLKLLERQDTRAEMGALWPYLVVDEFQDTNSNQFKFICLMALQRPPNTGTHPAALGAQRLFPTRRQPGGVTVVGDDDQSIYKWRGTHTGIFHEFRRNFPDYKEFFLACNYRSVPSVVRHSLSLVSFNWPFRIRKALYSVYESRKMDPRRNLCAETTDDAAAPCDDTNWASTSTKSTRNLEGQVHGAFLPSQSLEAQYILRYILCLKQHHSLRWDDFAILCRTNSALIDIQNLLTSPRIQRAACAASAVFSTNEARGAVEDSKRYAGIGDPNKPADPAVMFPAANLAELELPAGGLPISSTSSKRAGGAEIFLRPDAIDLLCYLRLAVDPHHDPSFIRVLNKPPRRIGAKTLLALKRIQNSLNGSIAGTADIARAFVEMPWQGLPWRAQSGLQDSPVTASLFDAMCGVLRAAGMEDELPEVHLTNQDAAEVEAARLRSNQLESLASFVKSIQKLRSISKSADSVKTMLEYTLGPLGMGAFFAHKRLVHRSRNAAQAAGEGTTEVPVQSDKETLHPSLPEVSQTKSPTTDFARAKTRRNKRKAASAPEIERTEDSMGKSTGVEASLRDLSKLYGSETFADVLGLLRAVEAYAPNWQQVTVADCIKRLLRDADSGRFVQQKVTNAVTLSTIHQAKGLEWKVVIVARANDGTLPMGLGGSQPLADYVARLLSSFAAEQPKPEALQHAEATVIRQASGNEQHFHLMEERRVCYVALTRARQFLLLTAPLADKTNHPLNPSRFFKEAGLVSAWQAPMPLAGARAKSDKSSSSQKNAMESGEGRNMLDSFT</sequence>
<evidence type="ECO:0000256" key="9">
    <source>
        <dbReference type="PROSITE-ProRule" id="PRU00560"/>
    </source>
</evidence>
<feature type="compositionally biased region" description="Basic and acidic residues" evidence="10">
    <location>
        <begin position="330"/>
        <end position="349"/>
    </location>
</feature>
<feature type="compositionally biased region" description="Basic residues" evidence="10">
    <location>
        <begin position="1399"/>
        <end position="1408"/>
    </location>
</feature>
<feature type="region of interest" description="Disordered" evidence="10">
    <location>
        <begin position="132"/>
        <end position="175"/>
    </location>
</feature>
<gene>
    <name evidence="13" type="ORF">ETH_00004965</name>
</gene>
<feature type="region of interest" description="Disordered" evidence="10">
    <location>
        <begin position="1358"/>
        <end position="1424"/>
    </location>
</feature>
<dbReference type="Gene3D" id="1.10.486.10">
    <property type="entry name" value="PCRA, domain 4"/>
    <property type="match status" value="1"/>
</dbReference>
<dbReference type="SUPFAM" id="SSF52540">
    <property type="entry name" value="P-loop containing nucleoside triphosphate hydrolases"/>
    <property type="match status" value="1"/>
</dbReference>
<feature type="compositionally biased region" description="Low complexity" evidence="10">
    <location>
        <begin position="382"/>
        <end position="398"/>
    </location>
</feature>
<reference evidence="13" key="2">
    <citation type="submission" date="2013-10" db="EMBL/GenBank/DDBJ databases">
        <authorList>
            <person name="Aslett M."/>
        </authorList>
    </citation>
    <scope>NUCLEOTIDE SEQUENCE [LARGE SCALE GENOMIC DNA]</scope>
    <source>
        <strain evidence="13">Houghton</strain>
    </source>
</reference>
<dbReference type="InterPro" id="IPR014016">
    <property type="entry name" value="UvrD-like_ATP-bd"/>
</dbReference>
<reference evidence="13" key="1">
    <citation type="submission" date="2013-10" db="EMBL/GenBank/DDBJ databases">
        <title>Genomic analysis of the causative agents of coccidiosis in chickens.</title>
        <authorList>
            <person name="Reid A.J."/>
            <person name="Blake D."/>
            <person name="Billington K."/>
            <person name="Browne H."/>
            <person name="Dunn M."/>
            <person name="Hung S."/>
            <person name="Kawahara F."/>
            <person name="Miranda-Saavedra D."/>
            <person name="Mourier T."/>
            <person name="Nagra H."/>
            <person name="Otto T.D."/>
            <person name="Rawlings N."/>
            <person name="Sanchez A."/>
            <person name="Sanders M."/>
            <person name="Subramaniam C."/>
            <person name="Tay Y."/>
            <person name="Dear P."/>
            <person name="Doerig C."/>
            <person name="Gruber A."/>
            <person name="Parkinson J."/>
            <person name="Shirley M."/>
            <person name="Wan K.L."/>
            <person name="Berriman M."/>
            <person name="Tomley F."/>
            <person name="Pain A."/>
        </authorList>
    </citation>
    <scope>NUCLEOTIDE SEQUENCE [LARGE SCALE GENOMIC DNA]</scope>
    <source>
        <strain evidence="13">Houghton</strain>
    </source>
</reference>
<dbReference type="PANTHER" id="PTHR11070:SF2">
    <property type="entry name" value="ATP-DEPENDENT DNA HELICASE SRS2"/>
    <property type="match status" value="1"/>
</dbReference>
<feature type="compositionally biased region" description="Low complexity" evidence="10">
    <location>
        <begin position="158"/>
        <end position="172"/>
    </location>
</feature>
<dbReference type="VEuPathDB" id="ToxoDB:ETH2_0814000"/>
<evidence type="ECO:0000256" key="6">
    <source>
        <dbReference type="ARBA" id="ARBA00034617"/>
    </source>
</evidence>
<feature type="compositionally biased region" description="Polar residues" evidence="10">
    <location>
        <begin position="93"/>
        <end position="112"/>
    </location>
</feature>
<dbReference type="OrthoDB" id="417752at2759"/>
<dbReference type="EMBL" id="HG673746">
    <property type="protein sequence ID" value="CDJ37000.1"/>
    <property type="molecule type" value="Genomic_DNA"/>
</dbReference>
<keyword evidence="5" id="KW-0413">Isomerase</keyword>
<name>U6KG36_EIMTE</name>
<feature type="region of interest" description="Disordered" evidence="10">
    <location>
        <begin position="1622"/>
        <end position="1651"/>
    </location>
</feature>
<feature type="compositionally biased region" description="Basic and acidic residues" evidence="10">
    <location>
        <begin position="271"/>
        <end position="301"/>
    </location>
</feature>
<evidence type="ECO:0000259" key="11">
    <source>
        <dbReference type="PROSITE" id="PS51198"/>
    </source>
</evidence>
<keyword evidence="4 9" id="KW-0067">ATP-binding</keyword>
<dbReference type="PANTHER" id="PTHR11070">
    <property type="entry name" value="UVRD / RECB / PCRA DNA HELICASE FAMILY MEMBER"/>
    <property type="match status" value="1"/>
</dbReference>
<comment type="catalytic activity">
    <reaction evidence="6">
        <text>Couples ATP hydrolysis with the unwinding of duplex DNA by translocating in the 3'-5' direction.</text>
        <dbReference type="EC" id="5.6.2.4"/>
    </reaction>
</comment>
<feature type="region of interest" description="Disordered" evidence="10">
    <location>
        <begin position="493"/>
        <end position="516"/>
    </location>
</feature>
<feature type="region of interest" description="Disordered" evidence="10">
    <location>
        <begin position="264"/>
        <end position="301"/>
    </location>
</feature>
<feature type="binding site" evidence="9">
    <location>
        <begin position="632"/>
        <end position="639"/>
    </location>
    <ligand>
        <name>ATP</name>
        <dbReference type="ChEBI" id="CHEBI:30616"/>
    </ligand>
</feature>
<dbReference type="InterPro" id="IPR027417">
    <property type="entry name" value="P-loop_NTPase"/>
</dbReference>
<dbReference type="CDD" id="cd17932">
    <property type="entry name" value="DEXQc_UvrD"/>
    <property type="match status" value="1"/>
</dbReference>
<dbReference type="VEuPathDB" id="ToxoDB:ETH_00004965"/>
<feature type="compositionally biased region" description="Polar residues" evidence="10">
    <location>
        <begin position="9"/>
        <end position="28"/>
    </location>
</feature>
<dbReference type="GO" id="GO:0003677">
    <property type="term" value="F:DNA binding"/>
    <property type="evidence" value="ECO:0007669"/>
    <property type="project" value="InterPro"/>
</dbReference>
<feature type="region of interest" description="Disordered" evidence="10">
    <location>
        <begin position="71"/>
        <end position="119"/>
    </location>
</feature>
<evidence type="ECO:0000313" key="14">
    <source>
        <dbReference type="Proteomes" id="UP000030747"/>
    </source>
</evidence>
<dbReference type="Pfam" id="PF13361">
    <property type="entry name" value="UvrD_C"/>
    <property type="match status" value="1"/>
</dbReference>
<dbReference type="GO" id="GO:0005634">
    <property type="term" value="C:nucleus"/>
    <property type="evidence" value="ECO:0007669"/>
    <property type="project" value="TreeGrafter"/>
</dbReference>
<dbReference type="PROSITE" id="PS51217">
    <property type="entry name" value="UVRD_HELICASE_CTER"/>
    <property type="match status" value="1"/>
</dbReference>
<feature type="compositionally biased region" description="Basic and acidic residues" evidence="10">
    <location>
        <begin position="399"/>
        <end position="415"/>
    </location>
</feature>